<name>A0A915JA33_ROMCU</name>
<dbReference type="AlphaFoldDB" id="A0A915JA33"/>
<dbReference type="Proteomes" id="UP000887565">
    <property type="component" value="Unplaced"/>
</dbReference>
<accession>A0A915JA33</accession>
<keyword evidence="1" id="KW-1185">Reference proteome</keyword>
<dbReference type="WBParaSite" id="nRc.2.0.1.t23007-RA">
    <property type="protein sequence ID" value="nRc.2.0.1.t23007-RA"/>
    <property type="gene ID" value="nRc.2.0.1.g23007"/>
</dbReference>
<reference evidence="2" key="1">
    <citation type="submission" date="2022-11" db="UniProtKB">
        <authorList>
            <consortium name="WormBaseParasite"/>
        </authorList>
    </citation>
    <scope>IDENTIFICATION</scope>
</reference>
<organism evidence="1 2">
    <name type="scientific">Romanomermis culicivorax</name>
    <name type="common">Nematode worm</name>
    <dbReference type="NCBI Taxonomy" id="13658"/>
    <lineage>
        <taxon>Eukaryota</taxon>
        <taxon>Metazoa</taxon>
        <taxon>Ecdysozoa</taxon>
        <taxon>Nematoda</taxon>
        <taxon>Enoplea</taxon>
        <taxon>Dorylaimia</taxon>
        <taxon>Mermithida</taxon>
        <taxon>Mermithoidea</taxon>
        <taxon>Mermithidae</taxon>
        <taxon>Romanomermis</taxon>
    </lineage>
</organism>
<evidence type="ECO:0000313" key="1">
    <source>
        <dbReference type="Proteomes" id="UP000887565"/>
    </source>
</evidence>
<protein>
    <submittedName>
        <fullName evidence="2">Uncharacterized protein</fullName>
    </submittedName>
</protein>
<sequence length="85" mass="9226">MAEISSGKNRLTSPLCSTSIFGLPPSDITLNGQCFILKARTRIAYQSFGIGKGDIARSRTVSLIVGDDFNFTVHKNAHAAVRRTQ</sequence>
<evidence type="ECO:0000313" key="2">
    <source>
        <dbReference type="WBParaSite" id="nRc.2.0.1.t23007-RA"/>
    </source>
</evidence>
<proteinExistence type="predicted"/>